<sequence length="555" mass="67742">MYWKRYFSHHILERGYDYYCDDVICDFKFDRDTITAVVNGTEDYDVEIRFYKDAIKSMYCSCPYAQDMNNCKHMAAVLFEWEDYKSGDSRFNSIDDKMNKAEDFDEINRLINLADEKKIKEFLSYVLKNNSSLFLRFKLLVEPKKLSNLDMNSYKERVINIIDSYLNDDEYISYYGSFDFYSELEDFFDEYIDAMVKSGLYFDAFDLSYYIFTEISKIEVDDSGGARYGIEYRYEKIWEKICDNIDEATEEKIYEKLIGNLTNLEVYYENFFEEYLMKYFNKEKFLVKKLAYLKLKLEEVKYQEYEYDYEVGKWALYYIEIMEKLNYSISDIFEFCKEYNYNSNVRIYYIYKCIERSDYEEAIRVLEESLILDENNMFLRKKYRIELKEIYKKTGNIKLYKEQLWYLIIRDDIGNLEFFNELKKQYTPEEWNSVREDIFLILKNSFNIDILYKEERCYERLLDYVLTSSSVYKLIEHESILKDIYPSETLDLYTKLLAEMSSHTSSRDTYRQWVSYLNRMLDIEGGRERVDQIVNDWKVKYKRRRALMEELKRVH</sequence>
<keyword evidence="1" id="KW-0862">Zinc</keyword>
<evidence type="ECO:0000313" key="3">
    <source>
        <dbReference type="EMBL" id="MBC2575282.1"/>
    </source>
</evidence>
<feature type="domain" description="SWIM-type" evidence="2">
    <location>
        <begin position="44"/>
        <end position="82"/>
    </location>
</feature>
<keyword evidence="1" id="KW-0863">Zinc-finger</keyword>
<protein>
    <recommendedName>
        <fullName evidence="2">SWIM-type domain-containing protein</fullName>
    </recommendedName>
</protein>
<comment type="caution">
    <text evidence="3">The sequence shown here is derived from an EMBL/GenBank/DDBJ whole genome shotgun (WGS) entry which is preliminary data.</text>
</comment>
<dbReference type="InterPro" id="IPR007527">
    <property type="entry name" value="Znf_SWIM"/>
</dbReference>
<dbReference type="RefSeq" id="WP_185623318.1">
    <property type="nucleotide sequence ID" value="NZ_JABGBW010000001.1"/>
</dbReference>
<dbReference type="PROSITE" id="PS50966">
    <property type="entry name" value="ZF_SWIM"/>
    <property type="match status" value="1"/>
</dbReference>
<gene>
    <name evidence="3" type="ORF">HLB29_01115</name>
</gene>
<reference evidence="3 4" key="1">
    <citation type="submission" date="2020-05" db="EMBL/GenBank/DDBJ databases">
        <title>Draft genome of xy-202 and genomic insight in genome of the genus Peptostreptococcus.</title>
        <authorList>
            <person name="Zhang Z."/>
        </authorList>
    </citation>
    <scope>NUCLEOTIDE SEQUENCE [LARGE SCALE GENOMIC DNA]</scope>
    <source>
        <strain evidence="3 4">DSM 27025</strain>
    </source>
</reference>
<keyword evidence="4" id="KW-1185">Reference proteome</keyword>
<dbReference type="Proteomes" id="UP000713904">
    <property type="component" value="Unassembled WGS sequence"/>
</dbReference>
<keyword evidence="1" id="KW-0479">Metal-binding</keyword>
<proteinExistence type="predicted"/>
<dbReference type="Pfam" id="PF04434">
    <property type="entry name" value="SWIM"/>
    <property type="match status" value="1"/>
</dbReference>
<organism evidence="3 4">
    <name type="scientific">Peptostreptococcus canis</name>
    <dbReference type="NCBI Taxonomy" id="1159213"/>
    <lineage>
        <taxon>Bacteria</taxon>
        <taxon>Bacillati</taxon>
        <taxon>Bacillota</taxon>
        <taxon>Clostridia</taxon>
        <taxon>Peptostreptococcales</taxon>
        <taxon>Peptostreptococcaceae</taxon>
        <taxon>Peptostreptococcus</taxon>
    </lineage>
</organism>
<name>A0ABR6TIN3_9FIRM</name>
<evidence type="ECO:0000313" key="4">
    <source>
        <dbReference type="Proteomes" id="UP000713904"/>
    </source>
</evidence>
<dbReference type="EMBL" id="JABGBW010000001">
    <property type="protein sequence ID" value="MBC2575282.1"/>
    <property type="molecule type" value="Genomic_DNA"/>
</dbReference>
<evidence type="ECO:0000256" key="1">
    <source>
        <dbReference type="PROSITE-ProRule" id="PRU00325"/>
    </source>
</evidence>
<accession>A0ABR6TIN3</accession>
<evidence type="ECO:0000259" key="2">
    <source>
        <dbReference type="PROSITE" id="PS50966"/>
    </source>
</evidence>